<protein>
    <recommendedName>
        <fullName evidence="2">NACHT domain-containing protein</fullName>
    </recommendedName>
</protein>
<feature type="domain" description="NACHT" evidence="2">
    <location>
        <begin position="104"/>
        <end position="221"/>
    </location>
</feature>
<accession>A0A9P4W893</accession>
<dbReference type="InterPro" id="IPR007111">
    <property type="entry name" value="NACHT_NTPase"/>
</dbReference>
<keyword evidence="4" id="KW-1185">Reference proteome</keyword>
<keyword evidence="1" id="KW-0677">Repeat</keyword>
<reference evidence="3" key="1">
    <citation type="submission" date="2019-04" db="EMBL/GenBank/DDBJ databases">
        <title>Sequencing of skin fungus with MAO and IRED activity.</title>
        <authorList>
            <person name="Marsaioli A.J."/>
            <person name="Bonatto J.M.C."/>
            <person name="Reis Junior O."/>
        </authorList>
    </citation>
    <scope>NUCLEOTIDE SEQUENCE</scope>
    <source>
        <strain evidence="3">30M1</strain>
    </source>
</reference>
<dbReference type="SUPFAM" id="SSF52540">
    <property type="entry name" value="P-loop containing nucleoside triphosphate hydrolases"/>
    <property type="match status" value="1"/>
</dbReference>
<dbReference type="PANTHER" id="PTHR10039:SF14">
    <property type="entry name" value="NACHT DOMAIN-CONTAINING PROTEIN"/>
    <property type="match status" value="1"/>
</dbReference>
<dbReference type="InterPro" id="IPR056884">
    <property type="entry name" value="NPHP3-like_N"/>
</dbReference>
<dbReference type="AlphaFoldDB" id="A0A9P4W893"/>
<name>A0A9P4W893_CURKU</name>
<proteinExistence type="predicted"/>
<evidence type="ECO:0000256" key="1">
    <source>
        <dbReference type="ARBA" id="ARBA00022737"/>
    </source>
</evidence>
<comment type="caution">
    <text evidence="3">The sequence shown here is derived from an EMBL/GenBank/DDBJ whole genome shotgun (WGS) entry which is preliminary data.</text>
</comment>
<dbReference type="Gene3D" id="3.40.50.300">
    <property type="entry name" value="P-loop containing nucleotide triphosphate hydrolases"/>
    <property type="match status" value="1"/>
</dbReference>
<evidence type="ECO:0000313" key="4">
    <source>
        <dbReference type="Proteomes" id="UP000801428"/>
    </source>
</evidence>
<dbReference type="EMBL" id="SWKU01000019">
    <property type="protein sequence ID" value="KAF2998446.1"/>
    <property type="molecule type" value="Genomic_DNA"/>
</dbReference>
<sequence>MSGSAVPHQQHINGVSTQNHSQAFVGSARDVYFTAPHKLQDASKEAALACRNALFLTDPEEIREKVISAKGARVEGTCEWVTHDAKYLAWLNSDREVVENENTRLLWISGGPGKGKTMLSVFLTEELQRQTALKDTADLVFFFCSADDKNRNTAVAVLRGLVHQIITKQPQVSKHALPYFETPERTKQTLLSFETLWIIFQKIVTDAELREFFCVIDGLDECEGSTLRIFLPRITSLLTIGKWLDCTDAPE</sequence>
<dbReference type="InterPro" id="IPR027417">
    <property type="entry name" value="P-loop_NTPase"/>
</dbReference>
<gene>
    <name evidence="3" type="ORF">E8E13_000889</name>
</gene>
<evidence type="ECO:0000313" key="3">
    <source>
        <dbReference type="EMBL" id="KAF2998446.1"/>
    </source>
</evidence>
<dbReference type="Proteomes" id="UP000801428">
    <property type="component" value="Unassembled WGS sequence"/>
</dbReference>
<dbReference type="OrthoDB" id="5418336at2759"/>
<dbReference type="Pfam" id="PF24883">
    <property type="entry name" value="NPHP3_N"/>
    <property type="match status" value="1"/>
</dbReference>
<evidence type="ECO:0000259" key="2">
    <source>
        <dbReference type="PROSITE" id="PS50837"/>
    </source>
</evidence>
<organism evidence="3 4">
    <name type="scientific">Curvularia kusanoi</name>
    <name type="common">Cochliobolus kusanoi</name>
    <dbReference type="NCBI Taxonomy" id="90978"/>
    <lineage>
        <taxon>Eukaryota</taxon>
        <taxon>Fungi</taxon>
        <taxon>Dikarya</taxon>
        <taxon>Ascomycota</taxon>
        <taxon>Pezizomycotina</taxon>
        <taxon>Dothideomycetes</taxon>
        <taxon>Pleosporomycetidae</taxon>
        <taxon>Pleosporales</taxon>
        <taxon>Pleosporineae</taxon>
        <taxon>Pleosporaceae</taxon>
        <taxon>Curvularia</taxon>
    </lineage>
</organism>
<dbReference type="PANTHER" id="PTHR10039">
    <property type="entry name" value="AMELOGENIN"/>
    <property type="match status" value="1"/>
</dbReference>
<dbReference type="PROSITE" id="PS50837">
    <property type="entry name" value="NACHT"/>
    <property type="match status" value="1"/>
</dbReference>